<feature type="active site" evidence="9">
    <location>
        <position position="269"/>
    </location>
</feature>
<feature type="active site" evidence="9">
    <location>
        <position position="174"/>
    </location>
</feature>
<keyword evidence="4 9" id="KW-0159">Chromosome partition</keyword>
<dbReference type="EMBL" id="QICD01000002">
    <property type="protein sequence ID" value="RNL48444.1"/>
    <property type="molecule type" value="Genomic_DNA"/>
</dbReference>
<accession>A0A3N0BJI2</accession>
<evidence type="ECO:0000256" key="4">
    <source>
        <dbReference type="ARBA" id="ARBA00022829"/>
    </source>
</evidence>
<feature type="active site" evidence="9">
    <location>
        <position position="272"/>
    </location>
</feature>
<dbReference type="InterPro" id="IPR013762">
    <property type="entry name" value="Integrase-like_cat_sf"/>
</dbReference>
<dbReference type="Gene3D" id="1.10.443.10">
    <property type="entry name" value="Intergrase catalytic core"/>
    <property type="match status" value="1"/>
</dbReference>
<evidence type="ECO:0000256" key="6">
    <source>
        <dbReference type="ARBA" id="ARBA00023125"/>
    </source>
</evidence>
<keyword evidence="3 9" id="KW-0132">Cell division</keyword>
<feature type="active site" description="O-(3'-phospho-DNA)-tyrosine intermediate" evidence="9">
    <location>
        <position position="304"/>
    </location>
</feature>
<evidence type="ECO:0000256" key="2">
    <source>
        <dbReference type="ARBA" id="ARBA00022490"/>
    </source>
</evidence>
<evidence type="ECO:0000313" key="13">
    <source>
        <dbReference type="Proteomes" id="UP000278632"/>
    </source>
</evidence>
<proteinExistence type="inferred from homology"/>
<evidence type="ECO:0000259" key="10">
    <source>
        <dbReference type="PROSITE" id="PS51898"/>
    </source>
</evidence>
<dbReference type="PANTHER" id="PTHR30349">
    <property type="entry name" value="PHAGE INTEGRASE-RELATED"/>
    <property type="match status" value="1"/>
</dbReference>
<gene>
    <name evidence="9" type="primary">xerC</name>
    <name evidence="12" type="ORF">DMP08_02210</name>
</gene>
<dbReference type="GO" id="GO:0006313">
    <property type="term" value="P:DNA transposition"/>
    <property type="evidence" value="ECO:0007669"/>
    <property type="project" value="UniProtKB-UniRule"/>
</dbReference>
<evidence type="ECO:0000256" key="1">
    <source>
        <dbReference type="ARBA" id="ARBA00004496"/>
    </source>
</evidence>
<dbReference type="Pfam" id="PF02899">
    <property type="entry name" value="Phage_int_SAM_1"/>
    <property type="match status" value="1"/>
</dbReference>
<reference evidence="13" key="1">
    <citation type="submission" date="2018-05" db="EMBL/GenBank/DDBJ databases">
        <title>Genome Sequencing of selected type strains of the family Eggerthellaceae.</title>
        <authorList>
            <person name="Danylec N."/>
            <person name="Stoll D.A."/>
            <person name="Doetsch A."/>
            <person name="Huch M."/>
        </authorList>
    </citation>
    <scope>NUCLEOTIDE SEQUENCE [LARGE SCALE GENOMIC DNA]</scope>
    <source>
        <strain evidence="13">DSM 16106</strain>
    </source>
</reference>
<dbReference type="InterPro" id="IPR023009">
    <property type="entry name" value="Tyrosine_recombinase_XerC/XerD"/>
</dbReference>
<dbReference type="HAMAP" id="MF_01808">
    <property type="entry name" value="Recomb_XerC_XerD"/>
    <property type="match status" value="1"/>
</dbReference>
<evidence type="ECO:0000259" key="11">
    <source>
        <dbReference type="PROSITE" id="PS51900"/>
    </source>
</evidence>
<comment type="similarity">
    <text evidence="9">Belongs to the 'phage' integrase family. XerC subfamily.</text>
</comment>
<dbReference type="InterPro" id="IPR050090">
    <property type="entry name" value="Tyrosine_recombinase_XerCD"/>
</dbReference>
<keyword evidence="8 9" id="KW-0131">Cell cycle</keyword>
<comment type="subunit">
    <text evidence="9">Forms a cyclic heterotetrameric complex composed of two molecules of XerC and two molecules of XerD.</text>
</comment>
<keyword evidence="5 9" id="KW-0229">DNA integration</keyword>
<evidence type="ECO:0000256" key="7">
    <source>
        <dbReference type="ARBA" id="ARBA00023172"/>
    </source>
</evidence>
<dbReference type="RefSeq" id="WP_123191362.1">
    <property type="nucleotide sequence ID" value="NZ_QICD01000002.1"/>
</dbReference>
<dbReference type="CDD" id="cd00798">
    <property type="entry name" value="INT_XerDC_C"/>
    <property type="match status" value="1"/>
</dbReference>
<dbReference type="InterPro" id="IPR044068">
    <property type="entry name" value="CB"/>
</dbReference>
<evidence type="ECO:0000313" key="12">
    <source>
        <dbReference type="EMBL" id="RNL48444.1"/>
    </source>
</evidence>
<dbReference type="GO" id="GO:0051301">
    <property type="term" value="P:cell division"/>
    <property type="evidence" value="ECO:0007669"/>
    <property type="project" value="UniProtKB-KW"/>
</dbReference>
<feature type="domain" description="Core-binding (CB)" evidence="11">
    <location>
        <begin position="19"/>
        <end position="104"/>
    </location>
</feature>
<dbReference type="Proteomes" id="UP000278632">
    <property type="component" value="Unassembled WGS sequence"/>
</dbReference>
<protein>
    <recommendedName>
        <fullName evidence="9">Tyrosine recombinase XerC</fullName>
    </recommendedName>
</protein>
<dbReference type="InterPro" id="IPR004107">
    <property type="entry name" value="Integrase_SAM-like_N"/>
</dbReference>
<keyword evidence="7 9" id="KW-0233">DNA recombination</keyword>
<evidence type="ECO:0000256" key="8">
    <source>
        <dbReference type="ARBA" id="ARBA00023306"/>
    </source>
</evidence>
<organism evidence="12 13">
    <name type="scientific">Paraeggerthella hongkongensis</name>
    <dbReference type="NCBI Taxonomy" id="230658"/>
    <lineage>
        <taxon>Bacteria</taxon>
        <taxon>Bacillati</taxon>
        <taxon>Actinomycetota</taxon>
        <taxon>Coriobacteriia</taxon>
        <taxon>Eggerthellales</taxon>
        <taxon>Eggerthellaceae</taxon>
        <taxon>Paraeggerthella</taxon>
    </lineage>
</organism>
<dbReference type="AlphaFoldDB" id="A0A3N0BJI2"/>
<dbReference type="Gene3D" id="1.10.150.130">
    <property type="match status" value="1"/>
</dbReference>
<keyword evidence="13" id="KW-1185">Reference proteome</keyword>
<evidence type="ECO:0000256" key="5">
    <source>
        <dbReference type="ARBA" id="ARBA00022908"/>
    </source>
</evidence>
<evidence type="ECO:0000256" key="9">
    <source>
        <dbReference type="HAMAP-Rule" id="MF_01808"/>
    </source>
</evidence>
<feature type="domain" description="Tyr recombinase" evidence="10">
    <location>
        <begin position="125"/>
        <end position="317"/>
    </location>
</feature>
<dbReference type="GO" id="GO:0009037">
    <property type="term" value="F:tyrosine-based site-specific recombinase activity"/>
    <property type="evidence" value="ECO:0007669"/>
    <property type="project" value="UniProtKB-UniRule"/>
</dbReference>
<comment type="function">
    <text evidence="9">Site-specific tyrosine recombinase, which acts by catalyzing the cutting and rejoining of the recombining DNA molecules. The XerC-XerD complex is essential to convert dimers of the bacterial chromosome into monomers to permit their segregation at cell division. It also contributes to the segregational stability of plasmids.</text>
</comment>
<comment type="caution">
    <text evidence="12">The sequence shown here is derived from an EMBL/GenBank/DDBJ whole genome shotgun (WGS) entry which is preliminary data.</text>
</comment>
<dbReference type="GO" id="GO:0005737">
    <property type="term" value="C:cytoplasm"/>
    <property type="evidence" value="ECO:0007669"/>
    <property type="project" value="UniProtKB-SubCell"/>
</dbReference>
<name>A0A3N0BJI2_9ACTN</name>
<sequence>MPAELGGSPDAVDRPECDPAAAAMVEAFCEAMRVERNASIHTVRAYRIDLLDYARWAWREDIDPLQASHRQLRRYLGELDHAQYSRTTINRRLSALRSFFRWLNVTGAADEDPASVLQGPKQPKSLPHVIRPADMVKLLSVYGKRDSAGNVRGQSYSDMRNQALLEFLYACGARVSEASGLLSAHVDFATGQVKVFGKGSKERIIPLHDMAVSSMRTYALIARPNLLGDRACDYFFVSTRGNRMGTDAMRKMFKDAVSKAGLDGTLSPHDMRHTFATDLLEGGADLRTVQEMLGHASLSTTQIYTHLTPGRLKKVHAQAHPRG</sequence>
<dbReference type="Pfam" id="PF00589">
    <property type="entry name" value="Phage_integrase"/>
    <property type="match status" value="1"/>
</dbReference>
<dbReference type="SUPFAM" id="SSF56349">
    <property type="entry name" value="DNA breaking-rejoining enzymes"/>
    <property type="match status" value="1"/>
</dbReference>
<dbReference type="PANTHER" id="PTHR30349:SF77">
    <property type="entry name" value="TYROSINE RECOMBINASE XERC"/>
    <property type="match status" value="1"/>
</dbReference>
<dbReference type="NCBIfam" id="NF001399">
    <property type="entry name" value="PRK00283.1"/>
    <property type="match status" value="1"/>
</dbReference>
<feature type="active site" evidence="9">
    <location>
        <position position="198"/>
    </location>
</feature>
<dbReference type="InterPro" id="IPR002104">
    <property type="entry name" value="Integrase_catalytic"/>
</dbReference>
<dbReference type="GO" id="GO:0003677">
    <property type="term" value="F:DNA binding"/>
    <property type="evidence" value="ECO:0007669"/>
    <property type="project" value="UniProtKB-UniRule"/>
</dbReference>
<dbReference type="PROSITE" id="PS51898">
    <property type="entry name" value="TYR_RECOMBINASE"/>
    <property type="match status" value="1"/>
</dbReference>
<dbReference type="InterPro" id="IPR011010">
    <property type="entry name" value="DNA_brk_join_enz"/>
</dbReference>
<keyword evidence="6 9" id="KW-0238">DNA-binding</keyword>
<keyword evidence="2 9" id="KW-0963">Cytoplasm</keyword>
<dbReference type="PROSITE" id="PS51900">
    <property type="entry name" value="CB"/>
    <property type="match status" value="1"/>
</dbReference>
<comment type="subcellular location">
    <subcellularLocation>
        <location evidence="1 9">Cytoplasm</location>
    </subcellularLocation>
</comment>
<dbReference type="OrthoDB" id="9801717at2"/>
<dbReference type="InterPro" id="IPR010998">
    <property type="entry name" value="Integrase_recombinase_N"/>
</dbReference>
<evidence type="ECO:0000256" key="3">
    <source>
        <dbReference type="ARBA" id="ARBA00022618"/>
    </source>
</evidence>
<dbReference type="GO" id="GO:0007059">
    <property type="term" value="P:chromosome segregation"/>
    <property type="evidence" value="ECO:0007669"/>
    <property type="project" value="UniProtKB-UniRule"/>
</dbReference>
<feature type="active site" evidence="9">
    <location>
        <position position="295"/>
    </location>
</feature>